<protein>
    <recommendedName>
        <fullName evidence="3">DUF7580 domain-containing protein</fullName>
    </recommendedName>
</protein>
<reference evidence="4" key="1">
    <citation type="submission" date="2023-02" db="EMBL/GenBank/DDBJ databases">
        <title>Colletotrichum kahawae CIFC_Que2 genome sequencing and assembly.</title>
        <authorList>
            <person name="Baroncelli R."/>
        </authorList>
    </citation>
    <scope>NUCLEOTIDE SEQUENCE</scope>
    <source>
        <strain evidence="4">CIFC_Que2</strain>
    </source>
</reference>
<dbReference type="AlphaFoldDB" id="A0AAD9Y439"/>
<evidence type="ECO:0000259" key="3">
    <source>
        <dbReference type="Pfam" id="PF24476"/>
    </source>
</evidence>
<evidence type="ECO:0000256" key="1">
    <source>
        <dbReference type="SAM" id="MobiDB-lite"/>
    </source>
</evidence>
<name>A0AAD9Y439_COLKA</name>
<comment type="caution">
    <text evidence="4">The sequence shown here is derived from an EMBL/GenBank/DDBJ whole genome shotgun (WGS) entry which is preliminary data.</text>
</comment>
<keyword evidence="2" id="KW-0732">Signal</keyword>
<dbReference type="InterPro" id="IPR056002">
    <property type="entry name" value="DUF7580"/>
</dbReference>
<feature type="chain" id="PRO_5042016228" description="DUF7580 domain-containing protein" evidence="2">
    <location>
        <begin position="21"/>
        <end position="594"/>
    </location>
</feature>
<evidence type="ECO:0000313" key="4">
    <source>
        <dbReference type="EMBL" id="KAK2735429.1"/>
    </source>
</evidence>
<dbReference type="PANTHER" id="PTHR35186:SF4">
    <property type="entry name" value="PRION-INHIBITION AND PROPAGATION HELO DOMAIN-CONTAINING PROTEIN"/>
    <property type="match status" value="1"/>
</dbReference>
<dbReference type="Pfam" id="PF24476">
    <property type="entry name" value="DUF7580"/>
    <property type="match status" value="1"/>
</dbReference>
<accession>A0AAD9Y439</accession>
<dbReference type="PANTHER" id="PTHR35186">
    <property type="entry name" value="ANK_REP_REGION DOMAIN-CONTAINING PROTEIN"/>
    <property type="match status" value="1"/>
</dbReference>
<feature type="signal peptide" evidence="2">
    <location>
        <begin position="1"/>
        <end position="20"/>
    </location>
</feature>
<keyword evidence="5" id="KW-1185">Reference proteome</keyword>
<organism evidence="4 5">
    <name type="scientific">Colletotrichum kahawae</name>
    <name type="common">Coffee berry disease fungus</name>
    <dbReference type="NCBI Taxonomy" id="34407"/>
    <lineage>
        <taxon>Eukaryota</taxon>
        <taxon>Fungi</taxon>
        <taxon>Dikarya</taxon>
        <taxon>Ascomycota</taxon>
        <taxon>Pezizomycotina</taxon>
        <taxon>Sordariomycetes</taxon>
        <taxon>Hypocreomycetidae</taxon>
        <taxon>Glomerellales</taxon>
        <taxon>Glomerellaceae</taxon>
        <taxon>Colletotrichum</taxon>
        <taxon>Colletotrichum gloeosporioides species complex</taxon>
    </lineage>
</organism>
<gene>
    <name evidence="4" type="ORF">CKAH01_01810</name>
</gene>
<sequence length="594" mass="67764">MSGFEVVGVVLGTIPLLISALEHYKEGISTIRTWRNYDRELRSLIRNLETEKVRFQDVCEKLLIGLVPQRQIEFMVYAPFGPAWQEERTRAKIEARLWRSFSNFEGIVKDMQEATQEIMKKLDLQQDGTIKWQEATFVIREFKRASFVLKRSDYAEQMATIKKGISDLESVIDRNIQMEPERKLRSQGRLMRLVREISGSVYRALRSSFQCSCAHEVHLGLASRSVELAQKDEDEDFIQKLAFQLALTYDKTEKAENDEKDQSEPVAWEELRVQALPRGTAQPLTPVGRPSKTKMSGMGKSKSVSFTMSHSATATATATCLGQTSTMVFQQSSSSLSISSSNSGLHDHINLCERIRRSQKQLAFDCYGMIRDRSGQMCREFGVYPTFGSDRDRWSIVSLREVLERPLEFPHMPVSAKLHLAAMIASSFLQLHQTPWLPDILTSRDILFLKRGAELQYEHAFVMKGLNERPEDKPKGNNSAPSSRCPALLALGILLLELNLGRTIESLRIQYETPPPGAPRLMYDSMTAQRLLQERQMDSLNYKSAVQRCIGGEFARSKLDLNDEDFRQEIYEKVVALLETDLKNATWSYDVGIY</sequence>
<feature type="compositionally biased region" description="Low complexity" evidence="1">
    <location>
        <begin position="293"/>
        <end position="302"/>
    </location>
</feature>
<dbReference type="Proteomes" id="UP001281614">
    <property type="component" value="Unassembled WGS sequence"/>
</dbReference>
<evidence type="ECO:0000313" key="5">
    <source>
        <dbReference type="Proteomes" id="UP001281614"/>
    </source>
</evidence>
<evidence type="ECO:0000256" key="2">
    <source>
        <dbReference type="SAM" id="SignalP"/>
    </source>
</evidence>
<dbReference type="EMBL" id="VYYT01000444">
    <property type="protein sequence ID" value="KAK2735429.1"/>
    <property type="molecule type" value="Genomic_DNA"/>
</dbReference>
<proteinExistence type="predicted"/>
<feature type="domain" description="DUF7580" evidence="3">
    <location>
        <begin position="193"/>
        <end position="584"/>
    </location>
</feature>
<feature type="region of interest" description="Disordered" evidence="1">
    <location>
        <begin position="279"/>
        <end position="302"/>
    </location>
</feature>